<sequence length="229" mass="24508">MKAKSPKTFAAIATLILFFGGGSYVLGWSSLLTVRSIEITGAPTSQSEIAITRSAELEIGEKLARVDPRSIATRLSASDWIMNSKVSRNWLNGKVEISISPRVPVALYTAPGQPQVALDALGKTFNPPAAAPKDLPSVSATSVASGLAAIKVFTELPKEFSDGIDRLSAARPTNLLIYGVFSGRELRIIWGDGRDTDLKVKVISALLEQPENKSIRMIDVTAPHAPIVK</sequence>
<dbReference type="EMBL" id="CAEZSK010000042">
    <property type="protein sequence ID" value="CAB4537471.1"/>
    <property type="molecule type" value="Genomic_DNA"/>
</dbReference>
<keyword evidence="5" id="KW-1133">Transmembrane helix</keyword>
<keyword evidence="4" id="KW-0812">Transmembrane</keyword>
<evidence type="ECO:0000256" key="5">
    <source>
        <dbReference type="ARBA" id="ARBA00022989"/>
    </source>
</evidence>
<reference evidence="9" key="1">
    <citation type="submission" date="2020-05" db="EMBL/GenBank/DDBJ databases">
        <authorList>
            <person name="Chiriac C."/>
            <person name="Salcher M."/>
            <person name="Ghai R."/>
            <person name="Kavagutti S V."/>
        </authorList>
    </citation>
    <scope>NUCLEOTIDE SEQUENCE</scope>
</reference>
<dbReference type="InterPro" id="IPR013685">
    <property type="entry name" value="POTRA_FtsQ_type"/>
</dbReference>
<dbReference type="InterPro" id="IPR050487">
    <property type="entry name" value="FtsQ_DivIB"/>
</dbReference>
<dbReference type="PANTHER" id="PTHR37820">
    <property type="entry name" value="CELL DIVISION PROTEIN DIVIB"/>
    <property type="match status" value="1"/>
</dbReference>
<dbReference type="PROSITE" id="PS51779">
    <property type="entry name" value="POTRA"/>
    <property type="match status" value="1"/>
</dbReference>
<evidence type="ECO:0000256" key="7">
    <source>
        <dbReference type="ARBA" id="ARBA00023306"/>
    </source>
</evidence>
<proteinExistence type="predicted"/>
<evidence type="ECO:0000256" key="4">
    <source>
        <dbReference type="ARBA" id="ARBA00022692"/>
    </source>
</evidence>
<dbReference type="GO" id="GO:0051301">
    <property type="term" value="P:cell division"/>
    <property type="evidence" value="ECO:0007669"/>
    <property type="project" value="UniProtKB-KW"/>
</dbReference>
<keyword evidence="2" id="KW-1003">Cell membrane</keyword>
<protein>
    <submittedName>
        <fullName evidence="9">Unannotated protein</fullName>
    </submittedName>
</protein>
<evidence type="ECO:0000256" key="2">
    <source>
        <dbReference type="ARBA" id="ARBA00022475"/>
    </source>
</evidence>
<dbReference type="PANTHER" id="PTHR37820:SF1">
    <property type="entry name" value="CELL DIVISION PROTEIN FTSQ"/>
    <property type="match status" value="1"/>
</dbReference>
<dbReference type="InterPro" id="IPR034746">
    <property type="entry name" value="POTRA"/>
</dbReference>
<evidence type="ECO:0000259" key="8">
    <source>
        <dbReference type="PROSITE" id="PS51779"/>
    </source>
</evidence>
<keyword evidence="3" id="KW-0132">Cell division</keyword>
<accession>A0A6J6BEQ9</accession>
<organism evidence="9">
    <name type="scientific">freshwater metagenome</name>
    <dbReference type="NCBI Taxonomy" id="449393"/>
    <lineage>
        <taxon>unclassified sequences</taxon>
        <taxon>metagenomes</taxon>
        <taxon>ecological metagenomes</taxon>
    </lineage>
</organism>
<gene>
    <name evidence="9" type="ORF">UFOPK1419_00448</name>
</gene>
<dbReference type="AlphaFoldDB" id="A0A6J6BEQ9"/>
<evidence type="ECO:0000256" key="6">
    <source>
        <dbReference type="ARBA" id="ARBA00023136"/>
    </source>
</evidence>
<comment type="subcellular location">
    <subcellularLocation>
        <location evidence="1">Membrane</location>
    </subcellularLocation>
</comment>
<keyword evidence="7" id="KW-0131">Cell cycle</keyword>
<feature type="domain" description="POTRA" evidence="8">
    <location>
        <begin position="32"/>
        <end position="102"/>
    </location>
</feature>
<dbReference type="Pfam" id="PF08478">
    <property type="entry name" value="POTRA_1"/>
    <property type="match status" value="1"/>
</dbReference>
<name>A0A6J6BEQ9_9ZZZZ</name>
<evidence type="ECO:0000313" key="9">
    <source>
        <dbReference type="EMBL" id="CAB4537471.1"/>
    </source>
</evidence>
<evidence type="ECO:0000256" key="1">
    <source>
        <dbReference type="ARBA" id="ARBA00004370"/>
    </source>
</evidence>
<evidence type="ECO:0000256" key="3">
    <source>
        <dbReference type="ARBA" id="ARBA00022618"/>
    </source>
</evidence>
<dbReference type="GO" id="GO:0005886">
    <property type="term" value="C:plasma membrane"/>
    <property type="evidence" value="ECO:0007669"/>
    <property type="project" value="TreeGrafter"/>
</dbReference>
<keyword evidence="6" id="KW-0472">Membrane</keyword>